<gene>
    <name evidence="1" type="ORF">A4W93_18955</name>
</gene>
<dbReference type="RefSeq" id="WP_085752100.1">
    <property type="nucleotide sequence ID" value="NZ_BSPR01000009.1"/>
</dbReference>
<organism evidence="1 2">
    <name type="scientific">Piscinibacter gummiphilus</name>
    <dbReference type="NCBI Taxonomy" id="946333"/>
    <lineage>
        <taxon>Bacteria</taxon>
        <taxon>Pseudomonadati</taxon>
        <taxon>Pseudomonadota</taxon>
        <taxon>Betaproteobacteria</taxon>
        <taxon>Burkholderiales</taxon>
        <taxon>Sphaerotilaceae</taxon>
        <taxon>Piscinibacter</taxon>
    </lineage>
</organism>
<keyword evidence="2" id="KW-1185">Reference proteome</keyword>
<dbReference type="Proteomes" id="UP000193427">
    <property type="component" value="Chromosome"/>
</dbReference>
<dbReference type="STRING" id="946333.A4W93_18955"/>
<dbReference type="AlphaFoldDB" id="A0A1W6LC33"/>
<dbReference type="EMBL" id="CP015118">
    <property type="protein sequence ID" value="ARN21806.1"/>
    <property type="molecule type" value="Genomic_DNA"/>
</dbReference>
<accession>A0A1W6LC33</accession>
<dbReference type="KEGG" id="rgu:A4W93_18955"/>
<sequence length="162" mass="17084">MSMKAGAVCTLTLALLASHAAAAGNLTIGDVEHPPGCSKAAWAGIAQQLHQAAGERAPDRLEALARTYVCGEGTRAEQALLRAAPRFITQVLSGTGEDTTTRLVESRGTIAPHAGRAWDTTVRDDHPEVSLSFFVDEACVHGAAFRPFGSGWMLVRVEDACD</sequence>
<evidence type="ECO:0000313" key="1">
    <source>
        <dbReference type="EMBL" id="ARN21806.1"/>
    </source>
</evidence>
<protein>
    <submittedName>
        <fullName evidence="1">Uncharacterized protein</fullName>
    </submittedName>
</protein>
<name>A0A1W6LC33_9BURK</name>
<evidence type="ECO:0000313" key="2">
    <source>
        <dbReference type="Proteomes" id="UP000193427"/>
    </source>
</evidence>
<reference evidence="1 2" key="1">
    <citation type="submission" date="2016-04" db="EMBL/GenBank/DDBJ databases">
        <title>Complete genome sequence of natural rubber-degrading, novel Gram-negative bacterium, Rhizobacter gummiphilus strain NS21.</title>
        <authorList>
            <person name="Tabata M."/>
            <person name="Kasai D."/>
            <person name="Fukuda M."/>
        </authorList>
    </citation>
    <scope>NUCLEOTIDE SEQUENCE [LARGE SCALE GENOMIC DNA]</scope>
    <source>
        <strain evidence="1 2">NS21</strain>
    </source>
</reference>
<proteinExistence type="predicted"/>